<dbReference type="EMBL" id="JAZHXI010000005">
    <property type="protein sequence ID" value="KAL2071162.1"/>
    <property type="molecule type" value="Genomic_DNA"/>
</dbReference>
<name>A0ABR4CNQ2_9HELO</name>
<organism evidence="1 2">
    <name type="scientific">Oculimacula yallundae</name>
    <dbReference type="NCBI Taxonomy" id="86028"/>
    <lineage>
        <taxon>Eukaryota</taxon>
        <taxon>Fungi</taxon>
        <taxon>Dikarya</taxon>
        <taxon>Ascomycota</taxon>
        <taxon>Pezizomycotina</taxon>
        <taxon>Leotiomycetes</taxon>
        <taxon>Helotiales</taxon>
        <taxon>Ploettnerulaceae</taxon>
        <taxon>Oculimacula</taxon>
    </lineage>
</organism>
<reference evidence="1 2" key="1">
    <citation type="journal article" date="2024" name="Commun. Biol.">
        <title>Comparative genomic analysis of thermophilic fungi reveals convergent evolutionary adaptations and gene losses.</title>
        <authorList>
            <person name="Steindorff A.S."/>
            <person name="Aguilar-Pontes M.V."/>
            <person name="Robinson A.J."/>
            <person name="Andreopoulos B."/>
            <person name="LaButti K."/>
            <person name="Kuo A."/>
            <person name="Mondo S."/>
            <person name="Riley R."/>
            <person name="Otillar R."/>
            <person name="Haridas S."/>
            <person name="Lipzen A."/>
            <person name="Grimwood J."/>
            <person name="Schmutz J."/>
            <person name="Clum A."/>
            <person name="Reid I.D."/>
            <person name="Moisan M.C."/>
            <person name="Butler G."/>
            <person name="Nguyen T.T.M."/>
            <person name="Dewar K."/>
            <person name="Conant G."/>
            <person name="Drula E."/>
            <person name="Henrissat B."/>
            <person name="Hansel C."/>
            <person name="Singer S."/>
            <person name="Hutchinson M.I."/>
            <person name="de Vries R.P."/>
            <person name="Natvig D.O."/>
            <person name="Powell A.J."/>
            <person name="Tsang A."/>
            <person name="Grigoriev I.V."/>
        </authorList>
    </citation>
    <scope>NUCLEOTIDE SEQUENCE [LARGE SCALE GENOMIC DNA]</scope>
    <source>
        <strain evidence="1 2">CBS 494.80</strain>
    </source>
</reference>
<dbReference type="Proteomes" id="UP001595075">
    <property type="component" value="Unassembled WGS sequence"/>
</dbReference>
<evidence type="ECO:0000313" key="2">
    <source>
        <dbReference type="Proteomes" id="UP001595075"/>
    </source>
</evidence>
<accession>A0ABR4CNQ2</accession>
<protein>
    <submittedName>
        <fullName evidence="1">Uncharacterized protein</fullName>
    </submittedName>
</protein>
<proteinExistence type="predicted"/>
<sequence>MDFRVQSDPKLKGLSSQLNTLTSFLMEMPPSRVGRLPLHVDSPLIESHFQLSQSLFKAFRPSIHPSPHDRVLLPVALSKPHIRSKN</sequence>
<gene>
    <name evidence="1" type="ORF">VTL71DRAFT_12397</name>
</gene>
<keyword evidence="2" id="KW-1185">Reference proteome</keyword>
<evidence type="ECO:0000313" key="1">
    <source>
        <dbReference type="EMBL" id="KAL2071162.1"/>
    </source>
</evidence>
<comment type="caution">
    <text evidence="1">The sequence shown here is derived from an EMBL/GenBank/DDBJ whole genome shotgun (WGS) entry which is preliminary data.</text>
</comment>